<organism evidence="2 3">
    <name type="scientific">Aquilegia coerulea</name>
    <name type="common">Rocky mountain columbine</name>
    <dbReference type="NCBI Taxonomy" id="218851"/>
    <lineage>
        <taxon>Eukaryota</taxon>
        <taxon>Viridiplantae</taxon>
        <taxon>Streptophyta</taxon>
        <taxon>Embryophyta</taxon>
        <taxon>Tracheophyta</taxon>
        <taxon>Spermatophyta</taxon>
        <taxon>Magnoliopsida</taxon>
        <taxon>Ranunculales</taxon>
        <taxon>Ranunculaceae</taxon>
        <taxon>Thalictroideae</taxon>
        <taxon>Aquilegia</taxon>
    </lineage>
</organism>
<protein>
    <submittedName>
        <fullName evidence="2">Uncharacterized protein</fullName>
    </submittedName>
</protein>
<evidence type="ECO:0000256" key="1">
    <source>
        <dbReference type="SAM" id="MobiDB-lite"/>
    </source>
</evidence>
<accession>A0A2G5EH34</accession>
<name>A0A2G5EH34_AQUCA</name>
<evidence type="ECO:0000313" key="3">
    <source>
        <dbReference type="Proteomes" id="UP000230069"/>
    </source>
</evidence>
<sequence>MTWTGSDTGNLGRRGDRETDKKDTITKTANNREPRSLQSGKMEPRKQEKACEGLRKYYVVFLQRSGNAFADSGCLCLHLGEITVTDLVNICSIVNCEQIYSGLNEKHLA</sequence>
<evidence type="ECO:0000313" key="2">
    <source>
        <dbReference type="EMBL" id="PIA55039.1"/>
    </source>
</evidence>
<feature type="compositionally biased region" description="Basic and acidic residues" evidence="1">
    <location>
        <begin position="13"/>
        <end position="35"/>
    </location>
</feature>
<dbReference type="Proteomes" id="UP000230069">
    <property type="component" value="Unassembled WGS sequence"/>
</dbReference>
<reference evidence="2 3" key="1">
    <citation type="submission" date="2017-09" db="EMBL/GenBank/DDBJ databases">
        <title>WGS assembly of Aquilegia coerulea Goldsmith.</title>
        <authorList>
            <person name="Hodges S."/>
            <person name="Kramer E."/>
            <person name="Nordborg M."/>
            <person name="Tomkins J."/>
            <person name="Borevitz J."/>
            <person name="Derieg N."/>
            <person name="Yan J."/>
            <person name="Mihaltcheva S."/>
            <person name="Hayes R.D."/>
            <person name="Rokhsar D."/>
        </authorList>
    </citation>
    <scope>NUCLEOTIDE SEQUENCE [LARGE SCALE GENOMIC DNA]</scope>
    <source>
        <strain evidence="3">cv. Goldsmith</strain>
    </source>
</reference>
<dbReference type="AlphaFoldDB" id="A0A2G5EH34"/>
<gene>
    <name evidence="2" type="ORF">AQUCO_00800049v1</name>
</gene>
<dbReference type="InParanoid" id="A0A2G5EH34"/>
<keyword evidence="3" id="KW-1185">Reference proteome</keyword>
<dbReference type="EMBL" id="KZ305025">
    <property type="protein sequence ID" value="PIA55039.1"/>
    <property type="molecule type" value="Genomic_DNA"/>
</dbReference>
<feature type="region of interest" description="Disordered" evidence="1">
    <location>
        <begin position="1"/>
        <end position="47"/>
    </location>
</feature>
<proteinExistence type="predicted"/>